<dbReference type="AlphaFoldDB" id="A0A2X0L6D8"/>
<feature type="compositionally biased region" description="Low complexity" evidence="1">
    <location>
        <begin position="474"/>
        <end position="516"/>
    </location>
</feature>
<feature type="compositionally biased region" description="Basic and acidic residues" evidence="1">
    <location>
        <begin position="563"/>
        <end position="572"/>
    </location>
</feature>
<evidence type="ECO:0000259" key="2">
    <source>
        <dbReference type="PROSITE" id="PS50179"/>
    </source>
</evidence>
<feature type="compositionally biased region" description="Acidic residues" evidence="1">
    <location>
        <begin position="535"/>
        <end position="550"/>
    </location>
</feature>
<evidence type="ECO:0000256" key="1">
    <source>
        <dbReference type="SAM" id="MobiDB-lite"/>
    </source>
</evidence>
<dbReference type="GO" id="GO:0035091">
    <property type="term" value="F:phosphatidylinositol binding"/>
    <property type="evidence" value="ECO:0007669"/>
    <property type="project" value="InterPro"/>
</dbReference>
<dbReference type="PANTHER" id="PTHR47789">
    <property type="entry name" value="LAS SEVENTEEN-BINDING PROTEIN 5"/>
    <property type="match status" value="1"/>
</dbReference>
<dbReference type="Gene3D" id="1.25.40.90">
    <property type="match status" value="1"/>
</dbReference>
<dbReference type="GO" id="GO:0030479">
    <property type="term" value="C:actin cortical patch"/>
    <property type="evidence" value="ECO:0007669"/>
    <property type="project" value="TreeGrafter"/>
</dbReference>
<organism evidence="3 4">
    <name type="scientific">Microbotryum saponariae</name>
    <dbReference type="NCBI Taxonomy" id="289078"/>
    <lineage>
        <taxon>Eukaryota</taxon>
        <taxon>Fungi</taxon>
        <taxon>Dikarya</taxon>
        <taxon>Basidiomycota</taxon>
        <taxon>Pucciniomycotina</taxon>
        <taxon>Microbotryomycetes</taxon>
        <taxon>Microbotryales</taxon>
        <taxon>Microbotryaceae</taxon>
        <taxon>Microbotryum</taxon>
    </lineage>
</organism>
<feature type="region of interest" description="Disordered" evidence="1">
    <location>
        <begin position="225"/>
        <end position="244"/>
    </location>
</feature>
<dbReference type="GO" id="GO:0007015">
    <property type="term" value="P:actin filament organization"/>
    <property type="evidence" value="ECO:0007669"/>
    <property type="project" value="InterPro"/>
</dbReference>
<feature type="domain" description="VHS" evidence="2">
    <location>
        <begin position="30"/>
        <end position="148"/>
    </location>
</feature>
<dbReference type="InterPro" id="IPR008942">
    <property type="entry name" value="ENTH_VHS"/>
</dbReference>
<feature type="compositionally biased region" description="Basic and acidic residues" evidence="1">
    <location>
        <begin position="225"/>
        <end position="236"/>
    </location>
</feature>
<reference evidence="4" key="1">
    <citation type="submission" date="2016-10" db="EMBL/GenBank/DDBJ databases">
        <authorList>
            <person name="Jeantristanb JTB J.-T."/>
            <person name="Ricardo R."/>
        </authorList>
    </citation>
    <scope>NUCLEOTIDE SEQUENCE [LARGE SCALE GENOMIC DNA]</scope>
</reference>
<dbReference type="InterPro" id="IPR002014">
    <property type="entry name" value="VHS_dom"/>
</dbReference>
<keyword evidence="4" id="KW-1185">Reference proteome</keyword>
<dbReference type="OrthoDB" id="10068368at2759"/>
<dbReference type="SUPFAM" id="SSF48464">
    <property type="entry name" value="ENTH/VHS domain"/>
    <property type="match status" value="1"/>
</dbReference>
<dbReference type="Pfam" id="PF00790">
    <property type="entry name" value="VHS"/>
    <property type="match status" value="1"/>
</dbReference>
<dbReference type="Proteomes" id="UP000249723">
    <property type="component" value="Unassembled WGS sequence"/>
</dbReference>
<feature type="region of interest" description="Disordered" evidence="1">
    <location>
        <begin position="361"/>
        <end position="387"/>
    </location>
</feature>
<dbReference type="GO" id="GO:0007034">
    <property type="term" value="P:vacuolar transport"/>
    <property type="evidence" value="ECO:0007669"/>
    <property type="project" value="UniProtKB-ARBA"/>
</dbReference>
<evidence type="ECO:0000313" key="3">
    <source>
        <dbReference type="EMBL" id="SDA02261.1"/>
    </source>
</evidence>
<evidence type="ECO:0000313" key="4">
    <source>
        <dbReference type="Proteomes" id="UP000249723"/>
    </source>
</evidence>
<accession>A0A2X0L6D8</accession>
<dbReference type="CDD" id="cd14232">
    <property type="entry name" value="GAT_LSB5"/>
    <property type="match status" value="1"/>
</dbReference>
<gene>
    <name evidence="3" type="ORF">BZ3500_MVSOF-1268-A1-R1_CHR7-3G09597</name>
</gene>
<dbReference type="STRING" id="289078.A0A2X0L6D8"/>
<dbReference type="SUPFAM" id="SSF89009">
    <property type="entry name" value="GAT-like domain"/>
    <property type="match status" value="1"/>
</dbReference>
<dbReference type="InterPro" id="IPR044103">
    <property type="entry name" value="GAT_LSB5"/>
</dbReference>
<dbReference type="GO" id="GO:0006897">
    <property type="term" value="P:endocytosis"/>
    <property type="evidence" value="ECO:0007669"/>
    <property type="project" value="InterPro"/>
</dbReference>
<dbReference type="CDD" id="cd16980">
    <property type="entry name" value="VHS_Lsb5"/>
    <property type="match status" value="1"/>
</dbReference>
<sequence length="572" mass="62820">MAAMKAAQFGLSLLQNEKPHSSISALIDILTLDRYDEDDYEGITELVEVTNLQATGPAEASRAIRKKLKYSNVHGQLRALTILKALVENCGTRFQSTFANERLVERIKLIAGDPHTDERVKKKIMATLASWYRQFKDDPRMQLVAGLYASCGGGKKVRRNSSSLDLLVCARTIHAEGRSVYLVQATTRTGATEAYERERKRYEEEAAARTERKAAEQRAKLERMEAERKAREEAKNKAKKGYAPKTRRPKFDFQAEKPKIMSAVGSGTQAAQALINALQLVNREKESVTTTARVQECLAKAKADRKVVVRYIQLVDNDAEGDYIGALIATNEQVLAALALYDRMSKPIDLDSDDEEIAQAKMESERSGLTVPSSGGRGGADDDDTTSIRSRLSAFEMRDREVDKLQIRQRQRVQRAVSNRQMPTLHPDLQDLAFGSSSAAGAHLPPPIVPRSREDTYRHGSLSDYSDSEDDYLSSDGEPYHGAGAPPTSASASTSAAGQHANASAVASGGSAKSYAQFIQAEDRKAGKGKGLFNEPEEDDPFADPTDDDGASLMSVNTPGLNEGKRMDWKQI</sequence>
<dbReference type="PANTHER" id="PTHR47789:SF1">
    <property type="entry name" value="LAS SEVENTEEN-BINDING PROTEIN 5"/>
    <property type="match status" value="1"/>
</dbReference>
<dbReference type="SMART" id="SM00288">
    <property type="entry name" value="VHS"/>
    <property type="match status" value="1"/>
</dbReference>
<dbReference type="GO" id="GO:0043130">
    <property type="term" value="F:ubiquitin binding"/>
    <property type="evidence" value="ECO:0007669"/>
    <property type="project" value="InterPro"/>
</dbReference>
<dbReference type="PROSITE" id="PS50179">
    <property type="entry name" value="VHS"/>
    <property type="match status" value="1"/>
</dbReference>
<dbReference type="EMBL" id="FMWP01000125">
    <property type="protein sequence ID" value="SDA02261.1"/>
    <property type="molecule type" value="Genomic_DNA"/>
</dbReference>
<protein>
    <submittedName>
        <fullName evidence="3">BZ3500_MvSof-1268-A1-R1_Chr7-3g09597 protein</fullName>
    </submittedName>
</protein>
<dbReference type="InterPro" id="IPR045007">
    <property type="entry name" value="LSB5"/>
</dbReference>
<dbReference type="GO" id="GO:0051666">
    <property type="term" value="P:actin cortical patch localization"/>
    <property type="evidence" value="ECO:0007669"/>
    <property type="project" value="TreeGrafter"/>
</dbReference>
<proteinExistence type="predicted"/>
<feature type="region of interest" description="Disordered" evidence="1">
    <location>
        <begin position="406"/>
        <end position="572"/>
    </location>
</feature>
<name>A0A2X0L6D8_9BASI</name>